<evidence type="ECO:0000259" key="2">
    <source>
        <dbReference type="Pfam" id="PF13883"/>
    </source>
</evidence>
<dbReference type="SUPFAM" id="SSF50475">
    <property type="entry name" value="FMN-binding split barrel"/>
    <property type="match status" value="1"/>
</dbReference>
<organism evidence="3">
    <name type="scientific">Timema bartmani</name>
    <dbReference type="NCBI Taxonomy" id="61472"/>
    <lineage>
        <taxon>Eukaryota</taxon>
        <taxon>Metazoa</taxon>
        <taxon>Ecdysozoa</taxon>
        <taxon>Arthropoda</taxon>
        <taxon>Hexapoda</taxon>
        <taxon>Insecta</taxon>
        <taxon>Pterygota</taxon>
        <taxon>Neoptera</taxon>
        <taxon>Polyneoptera</taxon>
        <taxon>Phasmatodea</taxon>
        <taxon>Timematodea</taxon>
        <taxon>Timematoidea</taxon>
        <taxon>Timematidae</taxon>
        <taxon>Timema</taxon>
    </lineage>
</organism>
<sequence>MRSLSGPTSTSPHGAPHQDQQGLKESTDNLRLNFGTKINSAISRPVDGEQDYRSSLTMTLAETNYCDKNGFDPEDPRCAKVIFTGKIKRLKPGTPKWFFAQDALFSRHPAMQTWPAGHNWYFAKMKIEQIALLDYFGGPKFINVKEYLAAPPEVIQPIKATQV</sequence>
<proteinExistence type="predicted"/>
<dbReference type="PANTHER" id="PTHR13343:SF17">
    <property type="entry name" value="CELLULAR REPRESSOR OF E1A-STIMULATED GENES, ISOFORM A"/>
    <property type="match status" value="1"/>
</dbReference>
<protein>
    <recommendedName>
        <fullName evidence="2">CREG-like beta-barrel domain-containing protein</fullName>
    </recommendedName>
</protein>
<dbReference type="Pfam" id="PF13883">
    <property type="entry name" value="CREG_beta-barrel"/>
    <property type="match status" value="1"/>
</dbReference>
<feature type="region of interest" description="Disordered" evidence="1">
    <location>
        <begin position="1"/>
        <end position="25"/>
    </location>
</feature>
<dbReference type="AlphaFoldDB" id="A0A7R9EZ90"/>
<reference evidence="3" key="1">
    <citation type="submission" date="2020-11" db="EMBL/GenBank/DDBJ databases">
        <authorList>
            <person name="Tran Van P."/>
        </authorList>
    </citation>
    <scope>NUCLEOTIDE SEQUENCE</scope>
</reference>
<dbReference type="InterPro" id="IPR012349">
    <property type="entry name" value="Split_barrel_FMN-bd"/>
</dbReference>
<dbReference type="GO" id="GO:0005615">
    <property type="term" value="C:extracellular space"/>
    <property type="evidence" value="ECO:0007669"/>
    <property type="project" value="TreeGrafter"/>
</dbReference>
<feature type="compositionally biased region" description="Polar residues" evidence="1">
    <location>
        <begin position="1"/>
        <end position="24"/>
    </location>
</feature>
<feature type="domain" description="CREG-like beta-barrel" evidence="2">
    <location>
        <begin position="47"/>
        <end position="148"/>
    </location>
</feature>
<dbReference type="EMBL" id="OD566511">
    <property type="protein sequence ID" value="CAD7444132.1"/>
    <property type="molecule type" value="Genomic_DNA"/>
</dbReference>
<gene>
    <name evidence="3" type="ORF">TBIB3V08_LOCUS6520</name>
</gene>
<evidence type="ECO:0000256" key="1">
    <source>
        <dbReference type="SAM" id="MobiDB-lite"/>
    </source>
</evidence>
<dbReference type="PANTHER" id="PTHR13343">
    <property type="entry name" value="CREG1 PROTEIN"/>
    <property type="match status" value="1"/>
</dbReference>
<dbReference type="Gene3D" id="2.30.110.10">
    <property type="entry name" value="Electron Transport, Fmn-binding Protein, Chain A"/>
    <property type="match status" value="1"/>
</dbReference>
<evidence type="ECO:0000313" key="3">
    <source>
        <dbReference type="EMBL" id="CAD7444132.1"/>
    </source>
</evidence>
<dbReference type="GO" id="GO:0005737">
    <property type="term" value="C:cytoplasm"/>
    <property type="evidence" value="ECO:0007669"/>
    <property type="project" value="UniProtKB-ARBA"/>
</dbReference>
<dbReference type="InterPro" id="IPR055343">
    <property type="entry name" value="CREG_beta-barrel"/>
</dbReference>
<name>A0A7R9EZ90_9NEOP</name>
<accession>A0A7R9EZ90</accession>